<feature type="chain" id="PRO_5046688509" description="Calcineurin-like phosphoesterase domain-containing protein" evidence="3">
    <location>
        <begin position="21"/>
        <end position="708"/>
    </location>
</feature>
<dbReference type="Pfam" id="PF00149">
    <property type="entry name" value="Metallophos"/>
    <property type="match status" value="1"/>
</dbReference>
<dbReference type="Gene3D" id="3.60.21.10">
    <property type="match status" value="1"/>
</dbReference>
<evidence type="ECO:0000313" key="5">
    <source>
        <dbReference type="EMBL" id="CAK9437349.1"/>
    </source>
</evidence>
<organism evidence="5 6">
    <name type="scientific">Lodderomyces beijingensis</name>
    <dbReference type="NCBI Taxonomy" id="1775926"/>
    <lineage>
        <taxon>Eukaryota</taxon>
        <taxon>Fungi</taxon>
        <taxon>Dikarya</taxon>
        <taxon>Ascomycota</taxon>
        <taxon>Saccharomycotina</taxon>
        <taxon>Pichiomycetes</taxon>
        <taxon>Debaryomycetaceae</taxon>
        <taxon>Candida/Lodderomyces clade</taxon>
        <taxon>Lodderomyces</taxon>
    </lineage>
</organism>
<evidence type="ECO:0000256" key="3">
    <source>
        <dbReference type="SAM" id="SignalP"/>
    </source>
</evidence>
<reference evidence="5 6" key="1">
    <citation type="submission" date="2024-03" db="EMBL/GenBank/DDBJ databases">
        <authorList>
            <person name="Brejova B."/>
        </authorList>
    </citation>
    <scope>NUCLEOTIDE SEQUENCE [LARGE SCALE GENOMIC DNA]</scope>
    <source>
        <strain evidence="5 6">CBS 14171</strain>
    </source>
</reference>
<dbReference type="EMBL" id="OZ022406">
    <property type="protein sequence ID" value="CAK9437349.1"/>
    <property type="molecule type" value="Genomic_DNA"/>
</dbReference>
<evidence type="ECO:0000256" key="2">
    <source>
        <dbReference type="ARBA" id="ARBA00023180"/>
    </source>
</evidence>
<dbReference type="Proteomes" id="UP001497383">
    <property type="component" value="Chromosome 2"/>
</dbReference>
<dbReference type="CDD" id="cd00842">
    <property type="entry name" value="MPP_ASMase"/>
    <property type="match status" value="1"/>
</dbReference>
<dbReference type="SUPFAM" id="SSF56300">
    <property type="entry name" value="Metallo-dependent phosphatases"/>
    <property type="match status" value="1"/>
</dbReference>
<dbReference type="PANTHER" id="PTHR10340">
    <property type="entry name" value="SPHINGOMYELIN PHOSPHODIESTERASE"/>
    <property type="match status" value="1"/>
</dbReference>
<keyword evidence="6" id="KW-1185">Reference proteome</keyword>
<dbReference type="InterPro" id="IPR004843">
    <property type="entry name" value="Calcineurin-like_PHP"/>
</dbReference>
<feature type="domain" description="Calcineurin-like phosphoesterase" evidence="4">
    <location>
        <begin position="330"/>
        <end position="539"/>
    </location>
</feature>
<accession>A0ABP0ZIP4</accession>
<proteinExistence type="predicted"/>
<dbReference type="PANTHER" id="PTHR10340:SF27">
    <property type="entry name" value="ACL091CP"/>
    <property type="match status" value="1"/>
</dbReference>
<feature type="signal peptide" evidence="3">
    <location>
        <begin position="1"/>
        <end position="20"/>
    </location>
</feature>
<keyword evidence="1" id="KW-0378">Hydrolase</keyword>
<protein>
    <recommendedName>
        <fullName evidence="4">Calcineurin-like phosphoesterase domain-containing protein</fullName>
    </recommendedName>
</protein>
<sequence length="708" mass="81357">MLFANVLLSVLVTSFAAVTAHTIPGHSSLQSQRLSKRGDLGAAEQIYQNLSPEETDFINVHIKNLTDATGYWCDKCVNRLKYAKYLVETYPTQEHLVTLLLYKDCVQEKSVSMCQFAEFFISTDSSNHEAFDDKYNSGVTSTSGVSFYDNDFLNVIKNFNLSSELDMEYYCFYRYGTCGLPQTPDVEQLFNLSSWWPAKDPKYDNPPTYKNNSERFNVAHISDFHIQDYHVGAESNCTESPCGEPYSFSKDLPGSDYNFTTYYKNIDPSIDTFNFSFYPDARYENSTYIKGDYYDFPRYRGYNYVNAPATPFGGYLSDSPELLVNSSLLEVAKLHESKNFELLLFTGDMVNHAGSHIGPNTTKQEEIKGFNLIKNYLGNIPIMPSLGNHDAWPYAQVAPLKYDRQNEYQYNIDEMVDLWINNDWFDEKNATELKQHYTGFSYVTNRGLKIIALNSNTYYVANLWTYINQSTEGDLFGNWKFLIDELSESEAKGQRVWIMAHVPPGNDDVLPIQSRIFGKIVERFSPYTIASLFYGHTHRDEFSILYSSNTTAADGVASEVVNMAWIAQSVSPFTNFNPSFKWYEVEHESFNIINAYNHYTQLNLTFNNGGEEAQWQMEYSARDFYDTNKDWPTDAPLNGTFWHNFVAQRLWNTSDVAFSQKYTDMKYRLSPFTPNCTGGDGKVSDQCFNDNNCFINFYSDNTINCKKS</sequence>
<gene>
    <name evidence="5" type="ORF">LODBEIA_P17270</name>
</gene>
<dbReference type="GeneID" id="92206923"/>
<dbReference type="RefSeq" id="XP_066828665.1">
    <property type="nucleotide sequence ID" value="XM_066971647.1"/>
</dbReference>
<name>A0ABP0ZIP4_9ASCO</name>
<evidence type="ECO:0000259" key="4">
    <source>
        <dbReference type="Pfam" id="PF00149"/>
    </source>
</evidence>
<dbReference type="InterPro" id="IPR041805">
    <property type="entry name" value="ASMase/PPN1_MPP"/>
</dbReference>
<keyword evidence="3" id="KW-0732">Signal</keyword>
<evidence type="ECO:0000256" key="1">
    <source>
        <dbReference type="ARBA" id="ARBA00022801"/>
    </source>
</evidence>
<dbReference type="InterPro" id="IPR029052">
    <property type="entry name" value="Metallo-depent_PP-like"/>
</dbReference>
<keyword evidence="2" id="KW-0325">Glycoprotein</keyword>
<evidence type="ECO:0000313" key="6">
    <source>
        <dbReference type="Proteomes" id="UP001497383"/>
    </source>
</evidence>